<dbReference type="InterPro" id="IPR032675">
    <property type="entry name" value="LRR_dom_sf"/>
</dbReference>
<dbReference type="Gene3D" id="3.80.10.10">
    <property type="entry name" value="Ribonuclease Inhibitor"/>
    <property type="match status" value="1"/>
</dbReference>
<keyword evidence="2" id="KW-1185">Reference proteome</keyword>
<comment type="caution">
    <text evidence="1">The sequence shown here is derived from an EMBL/GenBank/DDBJ whole genome shotgun (WGS) entry which is preliminary data.</text>
</comment>
<dbReference type="Proteomes" id="UP000823405">
    <property type="component" value="Unassembled WGS sequence"/>
</dbReference>
<name>A0A9P6R615_9FUNG</name>
<protein>
    <recommendedName>
        <fullName evidence="3">F-box domain-containing protein</fullName>
    </recommendedName>
</protein>
<evidence type="ECO:0008006" key="3">
    <source>
        <dbReference type="Google" id="ProtNLM"/>
    </source>
</evidence>
<dbReference type="OrthoDB" id="2394332at2759"/>
<dbReference type="SUPFAM" id="SSF52047">
    <property type="entry name" value="RNI-like"/>
    <property type="match status" value="1"/>
</dbReference>
<accession>A0A9P6R615</accession>
<gene>
    <name evidence="1" type="ORF">BGZ97_010963</name>
</gene>
<proteinExistence type="predicted"/>
<dbReference type="EMBL" id="JAAAIN010000593">
    <property type="protein sequence ID" value="KAG0312672.1"/>
    <property type="molecule type" value="Genomic_DNA"/>
</dbReference>
<organism evidence="1 2">
    <name type="scientific">Linnemannia gamsii</name>
    <dbReference type="NCBI Taxonomy" id="64522"/>
    <lineage>
        <taxon>Eukaryota</taxon>
        <taxon>Fungi</taxon>
        <taxon>Fungi incertae sedis</taxon>
        <taxon>Mucoromycota</taxon>
        <taxon>Mortierellomycotina</taxon>
        <taxon>Mortierellomycetes</taxon>
        <taxon>Mortierellales</taxon>
        <taxon>Mortierellaceae</taxon>
        <taxon>Linnemannia</taxon>
    </lineage>
</organism>
<evidence type="ECO:0000313" key="1">
    <source>
        <dbReference type="EMBL" id="KAG0312672.1"/>
    </source>
</evidence>
<evidence type="ECO:0000313" key="2">
    <source>
        <dbReference type="Proteomes" id="UP000823405"/>
    </source>
</evidence>
<reference evidence="1" key="1">
    <citation type="journal article" date="2020" name="Fungal Divers.">
        <title>Resolving the Mortierellaceae phylogeny through synthesis of multi-gene phylogenetics and phylogenomics.</title>
        <authorList>
            <person name="Vandepol N."/>
            <person name="Liber J."/>
            <person name="Desiro A."/>
            <person name="Na H."/>
            <person name="Kennedy M."/>
            <person name="Barry K."/>
            <person name="Grigoriev I.V."/>
            <person name="Miller A.N."/>
            <person name="O'Donnell K."/>
            <person name="Stajich J.E."/>
            <person name="Bonito G."/>
        </authorList>
    </citation>
    <scope>NUCLEOTIDE SEQUENCE</scope>
    <source>
        <strain evidence="1">NVP60</strain>
    </source>
</reference>
<sequence>MPTDTEPANALMLPAVIRLTSLHLPRSNLAASLRVCSLWHKVLEPLLWETLILQNQPCNHIPRQPTPTLCLRNRHHIRHLVETGSNSLLKFLAFSVAPRPLCLTSIRVSLLSPEILMITQQNTDTLTSFSCRSNRLRRGEADQEAQALWYRQLFMILDMVPHLTNLAIGPAVLMDPPTTVFSKVARSLKTLELDRVKVADRSWYDDSIQSSEALSTLEEFPKLEALVMVWNDLPPNCQLELIRKAPKLKSLTWKRGTQLLVQSWLSSALPPPDSLTTLDVAHSHIEDGAMARILTMIPHLTSLNVKSSPFGPQSCIQLLERHAPNIAMLDVSDCPQVTSAMTIAFLSSMPSLLRFSSSRVDAGNIAKPFLHTLLGEAPSSLLVPSDGELPRSLEDRPWVCHGLVELEISIVGLCASENLIPTQTRCLVYEQLSRLERLEVLCLGEENENDSPLRPGNERLDLTLAHDLDKLSSLKRLRSLNIRNLKALMGDEEVDWLAHTWSRLEVIRGKLNCDLGTSEARSLARRLKSKRPDILYYWE</sequence>
<dbReference type="AlphaFoldDB" id="A0A9P6R615"/>